<reference evidence="2" key="1">
    <citation type="submission" date="2016-10" db="EMBL/GenBank/DDBJ databases">
        <authorList>
            <person name="Varghese N."/>
            <person name="Submissions S."/>
        </authorList>
    </citation>
    <scope>NUCLEOTIDE SEQUENCE [LARGE SCALE GENOMIC DNA]</scope>
    <source>
        <strain evidence="2">ATCC 700689</strain>
    </source>
</reference>
<sequence>MNDANDAKCIVLHVSEKELRYFIACGIALMQHIPSGSLPTYCGMTKEEIIEISLRLRGQADDLGVDM</sequence>
<dbReference type="STRING" id="89065.SAMN05216605_1063"/>
<accession>A0A1G8BK12</accession>
<dbReference type="Proteomes" id="UP000182894">
    <property type="component" value="Unassembled WGS sequence"/>
</dbReference>
<dbReference type="OrthoDB" id="8451739at2"/>
<organism evidence="1 2">
    <name type="scientific">Pseudomonas abietaniphila</name>
    <dbReference type="NCBI Taxonomy" id="89065"/>
    <lineage>
        <taxon>Bacteria</taxon>
        <taxon>Pseudomonadati</taxon>
        <taxon>Pseudomonadota</taxon>
        <taxon>Gammaproteobacteria</taxon>
        <taxon>Pseudomonadales</taxon>
        <taxon>Pseudomonadaceae</taxon>
        <taxon>Pseudomonas</taxon>
    </lineage>
</organism>
<proteinExistence type="predicted"/>
<protein>
    <submittedName>
        <fullName evidence="1">Uncharacterized protein</fullName>
    </submittedName>
</protein>
<evidence type="ECO:0000313" key="2">
    <source>
        <dbReference type="Proteomes" id="UP000182894"/>
    </source>
</evidence>
<gene>
    <name evidence="1" type="ORF">SAMN05216605_1063</name>
</gene>
<dbReference type="RefSeq" id="WP_074752875.1">
    <property type="nucleotide sequence ID" value="NZ_FNCO01000006.1"/>
</dbReference>
<dbReference type="AlphaFoldDB" id="A0A1G8BK12"/>
<evidence type="ECO:0000313" key="1">
    <source>
        <dbReference type="EMBL" id="SDH33562.1"/>
    </source>
</evidence>
<keyword evidence="2" id="KW-1185">Reference proteome</keyword>
<name>A0A1G8BK12_9PSED</name>
<dbReference type="EMBL" id="FNCO01000006">
    <property type="protein sequence ID" value="SDH33562.1"/>
    <property type="molecule type" value="Genomic_DNA"/>
</dbReference>